<feature type="transmembrane region" description="Helical" evidence="6">
    <location>
        <begin position="218"/>
        <end position="239"/>
    </location>
</feature>
<feature type="transmembrane region" description="Helical" evidence="6">
    <location>
        <begin position="62"/>
        <end position="93"/>
    </location>
</feature>
<feature type="domain" description="Type II secretion system protein GspF" evidence="7">
    <location>
        <begin position="112"/>
        <end position="237"/>
    </location>
</feature>
<dbReference type="Proteomes" id="UP001597453">
    <property type="component" value="Unassembled WGS sequence"/>
</dbReference>
<dbReference type="PANTHER" id="PTHR35007">
    <property type="entry name" value="INTEGRAL MEMBRANE PROTEIN-RELATED"/>
    <property type="match status" value="1"/>
</dbReference>
<sequence>MIALAIALCAGAGVASICSVWIWPTSATVGINLAGIRELLQRAQLPNTSVTGFVTMSLLSGLISAGLGLALTGLGIIGLLTGLIGLIAPTLILRQRVHRRAQQLRAIWPDLIDQLVAAVRSGMGLPDALASLAQTGPEAVRPGFAAFTTTYRATGSFRTASRAAKDILADPAADRLLATLEMANQVGGTQLVPILRTFGAHLREAQHVRHEVEARQGWVVNAARLGVIAPWIVLLLLTTRPEAATAYNTPTGSAVIIGGAIVTVVAYRLMLQLGKLPEEGRWFA</sequence>
<evidence type="ECO:0000259" key="7">
    <source>
        <dbReference type="Pfam" id="PF00482"/>
    </source>
</evidence>
<evidence type="ECO:0000256" key="4">
    <source>
        <dbReference type="ARBA" id="ARBA00022989"/>
    </source>
</evidence>
<comment type="subcellular location">
    <subcellularLocation>
        <location evidence="1">Cell membrane</location>
        <topology evidence="1">Multi-pass membrane protein</topology>
    </subcellularLocation>
</comment>
<evidence type="ECO:0000313" key="9">
    <source>
        <dbReference type="Proteomes" id="UP001597453"/>
    </source>
</evidence>
<dbReference type="EMBL" id="JBHUNF010000001">
    <property type="protein sequence ID" value="MFD2674131.1"/>
    <property type="molecule type" value="Genomic_DNA"/>
</dbReference>
<gene>
    <name evidence="8" type="ORF">ACFSUQ_02295</name>
</gene>
<keyword evidence="2" id="KW-1003">Cell membrane</keyword>
<evidence type="ECO:0000313" key="8">
    <source>
        <dbReference type="EMBL" id="MFD2674131.1"/>
    </source>
</evidence>
<evidence type="ECO:0000256" key="3">
    <source>
        <dbReference type="ARBA" id="ARBA00022692"/>
    </source>
</evidence>
<keyword evidence="3 6" id="KW-0812">Transmembrane</keyword>
<evidence type="ECO:0000256" key="5">
    <source>
        <dbReference type="ARBA" id="ARBA00023136"/>
    </source>
</evidence>
<keyword evidence="9" id="KW-1185">Reference proteome</keyword>
<keyword evidence="5 6" id="KW-0472">Membrane</keyword>
<comment type="caution">
    <text evidence="8">The sequence shown here is derived from an EMBL/GenBank/DDBJ whole genome shotgun (WGS) entry which is preliminary data.</text>
</comment>
<proteinExistence type="predicted"/>
<keyword evidence="4 6" id="KW-1133">Transmembrane helix</keyword>
<organism evidence="8 9">
    <name type="scientific">Gulosibacter bifidus</name>
    <dbReference type="NCBI Taxonomy" id="272239"/>
    <lineage>
        <taxon>Bacteria</taxon>
        <taxon>Bacillati</taxon>
        <taxon>Actinomycetota</taxon>
        <taxon>Actinomycetes</taxon>
        <taxon>Micrococcales</taxon>
        <taxon>Microbacteriaceae</taxon>
        <taxon>Gulosibacter</taxon>
    </lineage>
</organism>
<dbReference type="PANTHER" id="PTHR35007:SF2">
    <property type="entry name" value="PILUS ASSEMBLE PROTEIN"/>
    <property type="match status" value="1"/>
</dbReference>
<dbReference type="InterPro" id="IPR018076">
    <property type="entry name" value="T2SS_GspF_dom"/>
</dbReference>
<dbReference type="Pfam" id="PF00482">
    <property type="entry name" value="T2SSF"/>
    <property type="match status" value="1"/>
</dbReference>
<evidence type="ECO:0000256" key="6">
    <source>
        <dbReference type="SAM" id="Phobius"/>
    </source>
</evidence>
<name>A0ABW5RGA6_9MICO</name>
<accession>A0ABW5RGA6</accession>
<dbReference type="RefSeq" id="WP_066058782.1">
    <property type="nucleotide sequence ID" value="NZ_JBHUNF010000001.1"/>
</dbReference>
<evidence type="ECO:0000256" key="2">
    <source>
        <dbReference type="ARBA" id="ARBA00022475"/>
    </source>
</evidence>
<feature type="transmembrane region" description="Helical" evidence="6">
    <location>
        <begin position="251"/>
        <end position="271"/>
    </location>
</feature>
<reference evidence="9" key="1">
    <citation type="journal article" date="2019" name="Int. J. Syst. Evol. Microbiol.">
        <title>The Global Catalogue of Microorganisms (GCM) 10K type strain sequencing project: providing services to taxonomists for standard genome sequencing and annotation.</title>
        <authorList>
            <consortium name="The Broad Institute Genomics Platform"/>
            <consortium name="The Broad Institute Genome Sequencing Center for Infectious Disease"/>
            <person name="Wu L."/>
            <person name="Ma J."/>
        </authorList>
    </citation>
    <scope>NUCLEOTIDE SEQUENCE [LARGE SCALE GENOMIC DNA]</scope>
    <source>
        <strain evidence="9">TISTR 1511</strain>
    </source>
</reference>
<evidence type="ECO:0000256" key="1">
    <source>
        <dbReference type="ARBA" id="ARBA00004651"/>
    </source>
</evidence>
<protein>
    <submittedName>
        <fullName evidence="8">Type II secretion system F family protein</fullName>
    </submittedName>
</protein>